<dbReference type="Proteomes" id="UP000275048">
    <property type="component" value="Unassembled WGS sequence"/>
</dbReference>
<dbReference type="SMART" id="SM00641">
    <property type="entry name" value="Glyco_25"/>
    <property type="match status" value="1"/>
</dbReference>
<keyword evidence="5" id="KW-1185">Reference proteome</keyword>
<name>A0A3M8ALY1_9MICO</name>
<dbReference type="SUPFAM" id="SSF51445">
    <property type="entry name" value="(Trans)glycosidases"/>
    <property type="match status" value="1"/>
</dbReference>
<sequence length="339" mass="36692">MTYGIDVGTSQREIDLRRARDDGAEFVIVKAGGFNTGELYVAPFYQAQIEGAMAAGLPRGHYWLVGGVLGPESQADYFVQHLHGFDASHDVLALDNERLDRNGTFWNQGDAVRFLARVQALTGIAWNRLWHYAGASDYRGHTPWGAVADLGVRFWWAAYGDGPTGHRPDHIPDLQGSIPTAHVHQFSSNSNCAGFALDGNHTDLSVADLFATPAVAGVAAMAASPLRGAGIPRTSTEDDGVPGLNYWKRYQVVASRFGYTGPIDGDPGRNTHRGFARFLNALDLPGQAKTNTDIDGIPGRVFNERLQLLAQKNGYAGPIDGRPGAETFKGVARYLNRAV</sequence>
<dbReference type="InterPro" id="IPR017853">
    <property type="entry name" value="GH"/>
</dbReference>
<protein>
    <submittedName>
        <fullName evidence="4">Uncharacterized protein</fullName>
    </submittedName>
</protein>
<reference evidence="4 5" key="1">
    <citation type="submission" date="2018-10" db="EMBL/GenBank/DDBJ databases">
        <title>Isolation, diversity and antibacterial activity of antinobacteria from the wheat rhizosphere soil.</title>
        <authorList>
            <person name="Sun T."/>
        </authorList>
    </citation>
    <scope>NUCLEOTIDE SEQUENCE [LARGE SCALE GENOMIC DNA]</scope>
    <source>
        <strain evidence="4 5">SJ-23</strain>
    </source>
</reference>
<dbReference type="RefSeq" id="WP_122935056.1">
    <property type="nucleotide sequence ID" value="NZ_JBHSNT010000007.1"/>
</dbReference>
<dbReference type="Pfam" id="PF01183">
    <property type="entry name" value="Glyco_hydro_25"/>
    <property type="match status" value="1"/>
</dbReference>
<comment type="similarity">
    <text evidence="1">Belongs to the glycosyl hydrolase 25 family.</text>
</comment>
<dbReference type="EMBL" id="RHHB01000001">
    <property type="protein sequence ID" value="RNB52216.1"/>
    <property type="molecule type" value="Genomic_DNA"/>
</dbReference>
<evidence type="ECO:0000256" key="2">
    <source>
        <dbReference type="ARBA" id="ARBA00022801"/>
    </source>
</evidence>
<evidence type="ECO:0000313" key="4">
    <source>
        <dbReference type="EMBL" id="RNB52216.1"/>
    </source>
</evidence>
<organism evidence="4 5">
    <name type="scientific">Agromyces tardus</name>
    <dbReference type="NCBI Taxonomy" id="2583849"/>
    <lineage>
        <taxon>Bacteria</taxon>
        <taxon>Bacillati</taxon>
        <taxon>Actinomycetota</taxon>
        <taxon>Actinomycetes</taxon>
        <taxon>Micrococcales</taxon>
        <taxon>Microbacteriaceae</taxon>
        <taxon>Agromyces</taxon>
    </lineage>
</organism>
<evidence type="ECO:0000313" key="5">
    <source>
        <dbReference type="Proteomes" id="UP000275048"/>
    </source>
</evidence>
<dbReference type="InterPro" id="IPR002053">
    <property type="entry name" value="Glyco_hydro_25"/>
</dbReference>
<keyword evidence="3" id="KW-0326">Glycosidase</keyword>
<evidence type="ECO:0000256" key="3">
    <source>
        <dbReference type="ARBA" id="ARBA00023295"/>
    </source>
</evidence>
<dbReference type="PROSITE" id="PS51904">
    <property type="entry name" value="GLYCOSYL_HYDROL_F25_2"/>
    <property type="match status" value="1"/>
</dbReference>
<gene>
    <name evidence="4" type="ORF">EDM22_00400</name>
</gene>
<dbReference type="GO" id="GO:0009253">
    <property type="term" value="P:peptidoglycan catabolic process"/>
    <property type="evidence" value="ECO:0007669"/>
    <property type="project" value="InterPro"/>
</dbReference>
<dbReference type="InterPro" id="IPR018077">
    <property type="entry name" value="Glyco_hydro_fam25_subgr"/>
</dbReference>
<proteinExistence type="inferred from homology"/>
<dbReference type="CDD" id="cd00599">
    <property type="entry name" value="GH25_muramidase"/>
    <property type="match status" value="1"/>
</dbReference>
<dbReference type="GO" id="GO:0003796">
    <property type="term" value="F:lysozyme activity"/>
    <property type="evidence" value="ECO:0007669"/>
    <property type="project" value="InterPro"/>
</dbReference>
<accession>A0A3M8ALY1</accession>
<comment type="caution">
    <text evidence="4">The sequence shown here is derived from an EMBL/GenBank/DDBJ whole genome shotgun (WGS) entry which is preliminary data.</text>
</comment>
<keyword evidence="2" id="KW-0378">Hydrolase</keyword>
<dbReference type="AlphaFoldDB" id="A0A3M8ALY1"/>
<dbReference type="GO" id="GO:0016998">
    <property type="term" value="P:cell wall macromolecule catabolic process"/>
    <property type="evidence" value="ECO:0007669"/>
    <property type="project" value="InterPro"/>
</dbReference>
<evidence type="ECO:0000256" key="1">
    <source>
        <dbReference type="ARBA" id="ARBA00010646"/>
    </source>
</evidence>
<dbReference type="Gene3D" id="3.20.20.80">
    <property type="entry name" value="Glycosidases"/>
    <property type="match status" value="1"/>
</dbReference>
<dbReference type="OrthoDB" id="8210007at2"/>